<comment type="caution">
    <text evidence="2">The sequence shown here is derived from an EMBL/GenBank/DDBJ whole genome shotgun (WGS) entry which is preliminary data.</text>
</comment>
<dbReference type="PANTHER" id="PTHR35525:SF3">
    <property type="entry name" value="BLL6575 PROTEIN"/>
    <property type="match status" value="1"/>
</dbReference>
<dbReference type="InterPro" id="IPR021005">
    <property type="entry name" value="Znf_CGNR"/>
</dbReference>
<dbReference type="Pfam" id="PF07336">
    <property type="entry name" value="ABATE"/>
    <property type="match status" value="1"/>
</dbReference>
<name>A0A5C5BG31_9MICO</name>
<dbReference type="InterPro" id="IPR023286">
    <property type="entry name" value="ABATE_dom_sf"/>
</dbReference>
<dbReference type="Gene3D" id="1.10.3300.10">
    <property type="entry name" value="Jann2411-like domain"/>
    <property type="match status" value="1"/>
</dbReference>
<reference evidence="2 3" key="1">
    <citation type="submission" date="2019-06" db="EMBL/GenBank/DDBJ databases">
        <title>Draft genome sequence of Miniimonas arenae KCTC 19750T isolated from sea sand.</title>
        <authorList>
            <person name="Park S.-J."/>
        </authorList>
    </citation>
    <scope>NUCLEOTIDE SEQUENCE [LARGE SCALE GENOMIC DNA]</scope>
    <source>
        <strain evidence="2 3">KCTC 19750</strain>
    </source>
</reference>
<dbReference type="AlphaFoldDB" id="A0A5C5BG31"/>
<dbReference type="EMBL" id="VENP01000001">
    <property type="protein sequence ID" value="TNU77316.1"/>
    <property type="molecule type" value="Genomic_DNA"/>
</dbReference>
<protein>
    <submittedName>
        <fullName evidence="2">CGNR zinc finger domain-containing protein</fullName>
    </submittedName>
</protein>
<dbReference type="SUPFAM" id="SSF160904">
    <property type="entry name" value="Jann2411-like"/>
    <property type="match status" value="1"/>
</dbReference>
<feature type="domain" description="Zinc finger CGNR" evidence="1">
    <location>
        <begin position="136"/>
        <end position="179"/>
    </location>
</feature>
<dbReference type="InterPro" id="IPR010852">
    <property type="entry name" value="ABATE"/>
</dbReference>
<evidence type="ECO:0000259" key="1">
    <source>
        <dbReference type="Pfam" id="PF11706"/>
    </source>
</evidence>
<dbReference type="PANTHER" id="PTHR35525">
    <property type="entry name" value="BLL6575 PROTEIN"/>
    <property type="match status" value="1"/>
</dbReference>
<dbReference type="Proteomes" id="UP000313849">
    <property type="component" value="Unassembled WGS sequence"/>
</dbReference>
<dbReference type="Pfam" id="PF11706">
    <property type="entry name" value="zf-CGNR"/>
    <property type="match status" value="1"/>
</dbReference>
<accession>A0A5C5BG31</accession>
<dbReference type="RefSeq" id="WP_139985400.1">
    <property type="nucleotide sequence ID" value="NZ_VENP01000001.1"/>
</dbReference>
<gene>
    <name evidence="2" type="ORF">FH969_00675</name>
</gene>
<keyword evidence="3" id="KW-1185">Reference proteome</keyword>
<evidence type="ECO:0000313" key="3">
    <source>
        <dbReference type="Proteomes" id="UP000313849"/>
    </source>
</evidence>
<organism evidence="2 3">
    <name type="scientific">Miniimonas arenae</name>
    <dbReference type="NCBI Taxonomy" id="676201"/>
    <lineage>
        <taxon>Bacteria</taxon>
        <taxon>Bacillati</taxon>
        <taxon>Actinomycetota</taxon>
        <taxon>Actinomycetes</taxon>
        <taxon>Micrococcales</taxon>
        <taxon>Beutenbergiaceae</taxon>
        <taxon>Miniimonas</taxon>
    </lineage>
</organism>
<proteinExistence type="predicted"/>
<sequence length="193" mass="21194">MLFSPDTTSALVAASALVNTARMRDGVDRMASVAALECFYASHGYSGRRDGDEAEVAAVRAVRDRIAPLWDVCRDEAVALVNAMLADGDATPRLMRHDSWDWHLHAVPMDAPLDVQMLVETGMAMVDVIRSGAFDRLRRCEGADCAAVLVDLSRNSSRRFCDVNNCANRAHVEAYRARRAAELLRRAAESARS</sequence>
<evidence type="ECO:0000313" key="2">
    <source>
        <dbReference type="EMBL" id="TNU77316.1"/>
    </source>
</evidence>
<dbReference type="OrthoDB" id="3531194at2"/>